<feature type="compositionally biased region" description="Basic and acidic residues" evidence="1">
    <location>
        <begin position="98"/>
        <end position="111"/>
    </location>
</feature>
<evidence type="ECO:0000256" key="1">
    <source>
        <dbReference type="SAM" id="MobiDB-lite"/>
    </source>
</evidence>
<gene>
    <name evidence="2" type="ORF">SMRZ_LOCUS8766</name>
</gene>
<name>A0A3P7YZP3_9TREM</name>
<feature type="region of interest" description="Disordered" evidence="1">
    <location>
        <begin position="90"/>
        <end position="111"/>
    </location>
</feature>
<keyword evidence="3" id="KW-1185">Reference proteome</keyword>
<sequence length="111" mass="12915">MNKIQEKWNKKAATNISRTRAEKTKAQASYEEANKQVKRSIRADKRKYVEDLAMTAEKAAIEGDIRKLCDTTKKLAENCRKPGQLVKRKKGKVITNTEEQRKRWVKHLKDS</sequence>
<organism evidence="2 3">
    <name type="scientific">Schistosoma margrebowiei</name>
    <dbReference type="NCBI Taxonomy" id="48269"/>
    <lineage>
        <taxon>Eukaryota</taxon>
        <taxon>Metazoa</taxon>
        <taxon>Spiralia</taxon>
        <taxon>Lophotrochozoa</taxon>
        <taxon>Platyhelminthes</taxon>
        <taxon>Trematoda</taxon>
        <taxon>Digenea</taxon>
        <taxon>Strigeidida</taxon>
        <taxon>Schistosomatoidea</taxon>
        <taxon>Schistosomatidae</taxon>
        <taxon>Schistosoma</taxon>
    </lineage>
</organism>
<evidence type="ECO:0000313" key="2">
    <source>
        <dbReference type="EMBL" id="VDO83159.1"/>
    </source>
</evidence>
<dbReference type="AlphaFoldDB" id="A0A3P7YZP3"/>
<proteinExistence type="predicted"/>
<accession>A0A3P7YZP3</accession>
<dbReference type="EMBL" id="UZAI01003923">
    <property type="protein sequence ID" value="VDO83159.1"/>
    <property type="molecule type" value="Genomic_DNA"/>
</dbReference>
<evidence type="ECO:0000313" key="3">
    <source>
        <dbReference type="Proteomes" id="UP000277204"/>
    </source>
</evidence>
<feature type="region of interest" description="Disordered" evidence="1">
    <location>
        <begin position="1"/>
        <end position="30"/>
    </location>
</feature>
<protein>
    <submittedName>
        <fullName evidence="2">Uncharacterized protein</fullName>
    </submittedName>
</protein>
<reference evidence="2 3" key="1">
    <citation type="submission" date="2018-11" db="EMBL/GenBank/DDBJ databases">
        <authorList>
            <consortium name="Pathogen Informatics"/>
        </authorList>
    </citation>
    <scope>NUCLEOTIDE SEQUENCE [LARGE SCALE GENOMIC DNA]</scope>
    <source>
        <strain evidence="2 3">Zambia</strain>
    </source>
</reference>
<dbReference type="Proteomes" id="UP000277204">
    <property type="component" value="Unassembled WGS sequence"/>
</dbReference>